<feature type="region of interest" description="Disordered" evidence="1">
    <location>
        <begin position="99"/>
        <end position="122"/>
    </location>
</feature>
<protein>
    <submittedName>
        <fullName evidence="2">Uncharacterized protein</fullName>
    </submittedName>
</protein>
<feature type="non-terminal residue" evidence="2">
    <location>
        <position position="122"/>
    </location>
</feature>
<evidence type="ECO:0000313" key="3">
    <source>
        <dbReference type="Proteomes" id="UP001152795"/>
    </source>
</evidence>
<evidence type="ECO:0000313" key="2">
    <source>
        <dbReference type="EMBL" id="CAB4026112.1"/>
    </source>
</evidence>
<gene>
    <name evidence="2" type="ORF">PACLA_8A034105</name>
</gene>
<comment type="caution">
    <text evidence="2">The sequence shown here is derived from an EMBL/GenBank/DDBJ whole genome shotgun (WGS) entry which is preliminary data.</text>
</comment>
<name>A0A7D9L6C1_PARCT</name>
<dbReference type="Proteomes" id="UP001152795">
    <property type="component" value="Unassembled WGS sequence"/>
</dbReference>
<accession>A0A7D9L6C1</accession>
<proteinExistence type="predicted"/>
<evidence type="ECO:0000256" key="1">
    <source>
        <dbReference type="SAM" id="MobiDB-lite"/>
    </source>
</evidence>
<feature type="compositionally biased region" description="Polar residues" evidence="1">
    <location>
        <begin position="101"/>
        <end position="111"/>
    </location>
</feature>
<dbReference type="EMBL" id="CACRXK020014016">
    <property type="protein sequence ID" value="CAB4026112.1"/>
    <property type="molecule type" value="Genomic_DNA"/>
</dbReference>
<keyword evidence="3" id="KW-1185">Reference proteome</keyword>
<reference evidence="2" key="1">
    <citation type="submission" date="2020-04" db="EMBL/GenBank/DDBJ databases">
        <authorList>
            <person name="Alioto T."/>
            <person name="Alioto T."/>
            <person name="Gomez Garrido J."/>
        </authorList>
    </citation>
    <scope>NUCLEOTIDE SEQUENCE</scope>
    <source>
        <strain evidence="2">A484AB</strain>
    </source>
</reference>
<sequence>MYKVIFLETALGGGQFIARANQDLPEGTYTFQFGDYGTCKACGSGSKHLDGCDNIPAARRRGTHSVTVQVRDVRGKSIGGGIPFEYRDSKVNRYRSELVKNSRSLSGSNPHNEPHQRKQKSL</sequence>
<dbReference type="AlphaFoldDB" id="A0A7D9L6C1"/>
<organism evidence="2 3">
    <name type="scientific">Paramuricea clavata</name>
    <name type="common">Red gorgonian</name>
    <name type="synonym">Violescent sea-whip</name>
    <dbReference type="NCBI Taxonomy" id="317549"/>
    <lineage>
        <taxon>Eukaryota</taxon>
        <taxon>Metazoa</taxon>
        <taxon>Cnidaria</taxon>
        <taxon>Anthozoa</taxon>
        <taxon>Octocorallia</taxon>
        <taxon>Malacalcyonacea</taxon>
        <taxon>Plexauridae</taxon>
        <taxon>Paramuricea</taxon>
    </lineage>
</organism>